<dbReference type="InterPro" id="IPR010987">
    <property type="entry name" value="Glutathione-S-Trfase_C-like"/>
</dbReference>
<name>A0A0L0C039_LUCCU</name>
<keyword evidence="3" id="KW-1185">Reference proteome</keyword>
<accession>A0A0L0C039</accession>
<reference evidence="2 3" key="1">
    <citation type="journal article" date="2015" name="Nat. Commun.">
        <title>Lucilia cuprina genome unlocks parasitic fly biology to underpin future interventions.</title>
        <authorList>
            <person name="Anstead C.A."/>
            <person name="Korhonen P.K."/>
            <person name="Young N.D."/>
            <person name="Hall R.S."/>
            <person name="Jex A.R."/>
            <person name="Murali S.C."/>
            <person name="Hughes D.S."/>
            <person name="Lee S.F."/>
            <person name="Perry T."/>
            <person name="Stroehlein A.J."/>
            <person name="Ansell B.R."/>
            <person name="Breugelmans B."/>
            <person name="Hofmann A."/>
            <person name="Qu J."/>
            <person name="Dugan S."/>
            <person name="Lee S.L."/>
            <person name="Chao H."/>
            <person name="Dinh H."/>
            <person name="Han Y."/>
            <person name="Doddapaneni H.V."/>
            <person name="Worley K.C."/>
            <person name="Muzny D.M."/>
            <person name="Ioannidis P."/>
            <person name="Waterhouse R.M."/>
            <person name="Zdobnov E.M."/>
            <person name="James P.J."/>
            <person name="Bagnall N.H."/>
            <person name="Kotze A.C."/>
            <person name="Gibbs R.A."/>
            <person name="Richards S."/>
            <person name="Batterham P."/>
            <person name="Gasser R.B."/>
        </authorList>
    </citation>
    <scope>NUCLEOTIDE SEQUENCE [LARGE SCALE GENOMIC DNA]</scope>
    <source>
        <strain evidence="2 3">LS</strain>
        <tissue evidence="2">Full body</tissue>
    </source>
</reference>
<dbReference type="AlphaFoldDB" id="A0A0L0C039"/>
<comment type="caution">
    <text evidence="2">The sequence shown here is derived from an EMBL/GenBank/DDBJ whole genome shotgun (WGS) entry which is preliminary data.</text>
</comment>
<gene>
    <name evidence="2" type="ORF">FF38_14050</name>
</gene>
<evidence type="ECO:0000313" key="3">
    <source>
        <dbReference type="Proteomes" id="UP000037069"/>
    </source>
</evidence>
<proteinExistence type="predicted"/>
<dbReference type="Gene3D" id="1.20.1050.10">
    <property type="match status" value="1"/>
</dbReference>
<dbReference type="STRING" id="7375.A0A0L0C039"/>
<protein>
    <recommendedName>
        <fullName evidence="1">GST C-terminal domain-containing protein</fullName>
    </recommendedName>
</protein>
<dbReference type="Pfam" id="PF13410">
    <property type="entry name" value="GST_C_2"/>
    <property type="match status" value="1"/>
</dbReference>
<evidence type="ECO:0000259" key="1">
    <source>
        <dbReference type="PROSITE" id="PS50405"/>
    </source>
</evidence>
<dbReference type="PANTHER" id="PTHR32419">
    <property type="entry name" value="GLUTATHIONYL-HYDROQUINONE REDUCTASE"/>
    <property type="match status" value="1"/>
</dbReference>
<dbReference type="GO" id="GO:0004364">
    <property type="term" value="F:glutathione transferase activity"/>
    <property type="evidence" value="ECO:0007669"/>
    <property type="project" value="InterPro"/>
</dbReference>
<organism evidence="2 3">
    <name type="scientific">Lucilia cuprina</name>
    <name type="common">Green bottle fly</name>
    <name type="synonym">Australian sheep blowfly</name>
    <dbReference type="NCBI Taxonomy" id="7375"/>
    <lineage>
        <taxon>Eukaryota</taxon>
        <taxon>Metazoa</taxon>
        <taxon>Ecdysozoa</taxon>
        <taxon>Arthropoda</taxon>
        <taxon>Hexapoda</taxon>
        <taxon>Insecta</taxon>
        <taxon>Pterygota</taxon>
        <taxon>Neoptera</taxon>
        <taxon>Endopterygota</taxon>
        <taxon>Diptera</taxon>
        <taxon>Brachycera</taxon>
        <taxon>Muscomorpha</taxon>
        <taxon>Oestroidea</taxon>
        <taxon>Calliphoridae</taxon>
        <taxon>Luciliinae</taxon>
        <taxon>Lucilia</taxon>
    </lineage>
</organism>
<dbReference type="PANTHER" id="PTHR32419:SF6">
    <property type="entry name" value="GLUTATHIONE S-TRANSFERASE OMEGA-LIKE 1-RELATED"/>
    <property type="match status" value="1"/>
</dbReference>
<dbReference type="GO" id="GO:0005737">
    <property type="term" value="C:cytoplasm"/>
    <property type="evidence" value="ECO:0007669"/>
    <property type="project" value="TreeGrafter"/>
</dbReference>
<dbReference type="InterPro" id="IPR036282">
    <property type="entry name" value="Glutathione-S-Trfase_C_sf"/>
</dbReference>
<sequence>VTIPLLVDLKPTGSKGGDGKVRIVTNESSTLVETFFKLGSKLNTTKLANLDPLPEVDSIASSFGNVLYSAVGVRNQTQYDYATENIFECLQDLDNALAHSKYLAGDEISNLDVIFFPFLVRFDVAFTQLIHFTRARVSDFKNLYAYFLRLYNNDQIKSTVYIDQIRAGMMTPLYRNKFKIPYEIVPSLPYLEWLENN</sequence>
<evidence type="ECO:0000313" key="2">
    <source>
        <dbReference type="EMBL" id="KNC25633.1"/>
    </source>
</evidence>
<dbReference type="SUPFAM" id="SSF47616">
    <property type="entry name" value="GST C-terminal domain-like"/>
    <property type="match status" value="1"/>
</dbReference>
<feature type="domain" description="GST C-terminal" evidence="1">
    <location>
        <begin position="18"/>
        <end position="173"/>
    </location>
</feature>
<dbReference type="EMBL" id="JRES01001092">
    <property type="protein sequence ID" value="KNC25633.1"/>
    <property type="molecule type" value="Genomic_DNA"/>
</dbReference>
<dbReference type="Proteomes" id="UP000037069">
    <property type="component" value="Unassembled WGS sequence"/>
</dbReference>
<dbReference type="PROSITE" id="PS50405">
    <property type="entry name" value="GST_CTER"/>
    <property type="match status" value="1"/>
</dbReference>
<feature type="non-terminal residue" evidence="2">
    <location>
        <position position="1"/>
    </location>
</feature>
<feature type="non-terminal residue" evidence="2">
    <location>
        <position position="197"/>
    </location>
</feature>
<dbReference type="InterPro" id="IPR016639">
    <property type="entry name" value="GST_Omega/GSH"/>
</dbReference>